<dbReference type="AlphaFoldDB" id="A0A917PHB4"/>
<evidence type="ECO:0000313" key="2">
    <source>
        <dbReference type="EMBL" id="GGJ78839.1"/>
    </source>
</evidence>
<gene>
    <name evidence="2" type="ORF">GCM10008939_23390</name>
</gene>
<feature type="compositionally biased region" description="Basic residues" evidence="1">
    <location>
        <begin position="22"/>
        <end position="31"/>
    </location>
</feature>
<evidence type="ECO:0000256" key="1">
    <source>
        <dbReference type="SAM" id="MobiDB-lite"/>
    </source>
</evidence>
<keyword evidence="3" id="KW-1185">Reference proteome</keyword>
<proteinExistence type="predicted"/>
<feature type="region of interest" description="Disordered" evidence="1">
    <location>
        <begin position="1"/>
        <end position="71"/>
    </location>
</feature>
<evidence type="ECO:0000313" key="3">
    <source>
        <dbReference type="Proteomes" id="UP000635726"/>
    </source>
</evidence>
<reference evidence="2" key="2">
    <citation type="submission" date="2020-09" db="EMBL/GenBank/DDBJ databases">
        <authorList>
            <person name="Sun Q."/>
            <person name="Ohkuma M."/>
        </authorList>
    </citation>
    <scope>NUCLEOTIDE SEQUENCE</scope>
    <source>
        <strain evidence="2">JCM 14371</strain>
    </source>
</reference>
<protein>
    <submittedName>
        <fullName evidence="2">Uncharacterized protein</fullName>
    </submittedName>
</protein>
<dbReference type="EMBL" id="BMOE01000007">
    <property type="protein sequence ID" value="GGJ78839.1"/>
    <property type="molecule type" value="Genomic_DNA"/>
</dbReference>
<reference evidence="2" key="1">
    <citation type="journal article" date="2014" name="Int. J. Syst. Evol. Microbiol.">
        <title>Complete genome sequence of Corynebacterium casei LMG S-19264T (=DSM 44701T), isolated from a smear-ripened cheese.</title>
        <authorList>
            <consortium name="US DOE Joint Genome Institute (JGI-PGF)"/>
            <person name="Walter F."/>
            <person name="Albersmeier A."/>
            <person name="Kalinowski J."/>
            <person name="Ruckert C."/>
        </authorList>
    </citation>
    <scope>NUCLEOTIDE SEQUENCE</scope>
    <source>
        <strain evidence="2">JCM 14371</strain>
    </source>
</reference>
<dbReference type="Proteomes" id="UP000635726">
    <property type="component" value="Unassembled WGS sequence"/>
</dbReference>
<organism evidence="2 3">
    <name type="scientific">Deinococcus aquiradiocola</name>
    <dbReference type="NCBI Taxonomy" id="393059"/>
    <lineage>
        <taxon>Bacteria</taxon>
        <taxon>Thermotogati</taxon>
        <taxon>Deinococcota</taxon>
        <taxon>Deinococci</taxon>
        <taxon>Deinococcales</taxon>
        <taxon>Deinococcaceae</taxon>
        <taxon>Deinococcus</taxon>
    </lineage>
</organism>
<accession>A0A917PHB4</accession>
<feature type="region of interest" description="Disordered" evidence="1">
    <location>
        <begin position="90"/>
        <end position="109"/>
    </location>
</feature>
<sequence length="109" mass="11174">MASKASPVALSPVNRPAPAAKRGPRPLHTAHQHGTPPPRPRAGRSFPTGSRLQVGRNAPSRDSGSPPCPEAAMRHALLITLVTLLLTATASARDEGGVKPTSIPVTAGP</sequence>
<name>A0A917PHB4_9DEIO</name>
<comment type="caution">
    <text evidence="2">The sequence shown here is derived from an EMBL/GenBank/DDBJ whole genome shotgun (WGS) entry which is preliminary data.</text>
</comment>